<dbReference type="SUPFAM" id="SSF103473">
    <property type="entry name" value="MFS general substrate transporter"/>
    <property type="match status" value="1"/>
</dbReference>
<feature type="transmembrane region" description="Helical" evidence="7">
    <location>
        <begin position="213"/>
        <end position="239"/>
    </location>
</feature>
<dbReference type="Proteomes" id="UP001153069">
    <property type="component" value="Unassembled WGS sequence"/>
</dbReference>
<accession>A0A9N8EKJ7</accession>
<evidence type="ECO:0000256" key="6">
    <source>
        <dbReference type="SAM" id="MobiDB-lite"/>
    </source>
</evidence>
<organism evidence="8 9">
    <name type="scientific">Seminavis robusta</name>
    <dbReference type="NCBI Taxonomy" id="568900"/>
    <lineage>
        <taxon>Eukaryota</taxon>
        <taxon>Sar</taxon>
        <taxon>Stramenopiles</taxon>
        <taxon>Ochrophyta</taxon>
        <taxon>Bacillariophyta</taxon>
        <taxon>Bacillariophyceae</taxon>
        <taxon>Bacillariophycidae</taxon>
        <taxon>Naviculales</taxon>
        <taxon>Naviculaceae</taxon>
        <taxon>Seminavis</taxon>
    </lineage>
</organism>
<proteinExistence type="inferred from homology"/>
<evidence type="ECO:0000256" key="1">
    <source>
        <dbReference type="ARBA" id="ARBA00004141"/>
    </source>
</evidence>
<evidence type="ECO:0000256" key="5">
    <source>
        <dbReference type="ARBA" id="ARBA00023136"/>
    </source>
</evidence>
<feature type="region of interest" description="Disordered" evidence="6">
    <location>
        <begin position="1"/>
        <end position="47"/>
    </location>
</feature>
<feature type="transmembrane region" description="Helical" evidence="7">
    <location>
        <begin position="181"/>
        <end position="201"/>
    </location>
</feature>
<feature type="transmembrane region" description="Helical" evidence="7">
    <location>
        <begin position="433"/>
        <end position="458"/>
    </location>
</feature>
<dbReference type="Pfam" id="PF07690">
    <property type="entry name" value="MFS_1"/>
    <property type="match status" value="1"/>
</dbReference>
<evidence type="ECO:0000313" key="9">
    <source>
        <dbReference type="Proteomes" id="UP001153069"/>
    </source>
</evidence>
<sequence>MSSSSLRDAKYLLHPPRRQQPDYGSHNNNDDSEESSSSMDDDDDEEAKATLLRRQDNFTIGYDVQKGYRGTELKLSSFRRPHMRAFHGSWCCFFASFFTQFAMAPLLPVMEQSLQLTKSQVWQGNLAMMIGGIPMRLLIGPMVEKHGGKGAMTTILALSGIVCGLSGVVVTNATSLSITRFLIGAMDTFVPCQFWITCLFVREVAATAMAIAGGLGSVGSACTQIVLGTAIFPLIAYALNGDEDLAWRLTLIFPALLSISTAWVFAKFSDDCPLGNFQEVKKAGLMVERSAMDSFRSGALNINSWLLFLQFAFSCGVDFTMSNGAAMYYHKRFNQPVSIVGALAFLYGISALYARAVGGYLSDVMSESLSLRGRLLAQFLSMALQGLLNVWFARMDELGHSVTMLVFFSIMVQISMGTCFGIVPYIDGPNIGSVAGIVAAGGNVGGAMCSLLFMYYDYDWAMELMGWLTVASSFLTFFIVVKGFRGLVFGTEDEEGSSTKQQHSPLVVPGKMQHSPHLVAYRRRQRKNAWRPRS</sequence>
<dbReference type="PANTHER" id="PTHR23515">
    <property type="entry name" value="HIGH-AFFINITY NITRATE TRANSPORTER 2.3"/>
    <property type="match status" value="1"/>
</dbReference>
<comment type="subcellular location">
    <subcellularLocation>
        <location evidence="1">Membrane</location>
        <topology evidence="1">Multi-pass membrane protein</topology>
    </subcellularLocation>
</comment>
<name>A0A9N8EKJ7_9STRA</name>
<keyword evidence="4 7" id="KW-1133">Transmembrane helix</keyword>
<dbReference type="AlphaFoldDB" id="A0A9N8EKJ7"/>
<feature type="transmembrane region" description="Helical" evidence="7">
    <location>
        <begin position="121"/>
        <end position="139"/>
    </location>
</feature>
<feature type="transmembrane region" description="Helical" evidence="7">
    <location>
        <begin position="305"/>
        <end position="329"/>
    </location>
</feature>
<feature type="transmembrane region" description="Helical" evidence="7">
    <location>
        <begin position="335"/>
        <end position="354"/>
    </location>
</feature>
<reference evidence="8" key="1">
    <citation type="submission" date="2020-06" db="EMBL/GenBank/DDBJ databases">
        <authorList>
            <consortium name="Plant Systems Biology data submission"/>
        </authorList>
    </citation>
    <scope>NUCLEOTIDE SEQUENCE</scope>
    <source>
        <strain evidence="8">D6</strain>
    </source>
</reference>
<evidence type="ECO:0000256" key="3">
    <source>
        <dbReference type="ARBA" id="ARBA00022692"/>
    </source>
</evidence>
<feature type="compositionally biased region" description="Acidic residues" evidence="6">
    <location>
        <begin position="30"/>
        <end position="46"/>
    </location>
</feature>
<keyword evidence="3 7" id="KW-0812">Transmembrane</keyword>
<feature type="transmembrane region" description="Helical" evidence="7">
    <location>
        <begin position="85"/>
        <end position="109"/>
    </location>
</feature>
<dbReference type="InterPro" id="IPR011701">
    <property type="entry name" value="MFS"/>
</dbReference>
<gene>
    <name evidence="8" type="ORF">SEMRO_1080_G238980.1</name>
</gene>
<keyword evidence="9" id="KW-1185">Reference proteome</keyword>
<evidence type="ECO:0000256" key="7">
    <source>
        <dbReference type="SAM" id="Phobius"/>
    </source>
</evidence>
<evidence type="ECO:0000313" key="8">
    <source>
        <dbReference type="EMBL" id="CAB9520175.1"/>
    </source>
</evidence>
<dbReference type="InterPro" id="IPR044772">
    <property type="entry name" value="NO3_transporter"/>
</dbReference>
<dbReference type="GO" id="GO:0015112">
    <property type="term" value="F:nitrate transmembrane transporter activity"/>
    <property type="evidence" value="ECO:0007669"/>
    <property type="project" value="InterPro"/>
</dbReference>
<dbReference type="OrthoDB" id="434240at2759"/>
<evidence type="ECO:0000256" key="2">
    <source>
        <dbReference type="ARBA" id="ARBA00008432"/>
    </source>
</evidence>
<dbReference type="GO" id="GO:0016020">
    <property type="term" value="C:membrane"/>
    <property type="evidence" value="ECO:0007669"/>
    <property type="project" value="UniProtKB-SubCell"/>
</dbReference>
<keyword evidence="5 7" id="KW-0472">Membrane</keyword>
<feature type="transmembrane region" description="Helical" evidence="7">
    <location>
        <begin position="375"/>
        <end position="393"/>
    </location>
</feature>
<comment type="caution">
    <text evidence="8">The sequence shown here is derived from an EMBL/GenBank/DDBJ whole genome shotgun (WGS) entry which is preliminary data.</text>
</comment>
<dbReference type="InterPro" id="IPR036259">
    <property type="entry name" value="MFS_trans_sf"/>
</dbReference>
<feature type="transmembrane region" description="Helical" evidence="7">
    <location>
        <begin position="464"/>
        <end position="481"/>
    </location>
</feature>
<feature type="transmembrane region" description="Helical" evidence="7">
    <location>
        <begin position="245"/>
        <end position="266"/>
    </location>
</feature>
<dbReference type="Gene3D" id="1.20.1250.20">
    <property type="entry name" value="MFS general substrate transporter like domains"/>
    <property type="match status" value="2"/>
</dbReference>
<comment type="similarity">
    <text evidence="2">Belongs to the major facilitator superfamily. Nitrate/nitrite porter (TC 2.A.1.8) family.</text>
</comment>
<dbReference type="EMBL" id="CAICTM010001078">
    <property type="protein sequence ID" value="CAB9520175.1"/>
    <property type="molecule type" value="Genomic_DNA"/>
</dbReference>
<evidence type="ECO:0000256" key="4">
    <source>
        <dbReference type="ARBA" id="ARBA00022989"/>
    </source>
</evidence>
<feature type="transmembrane region" description="Helical" evidence="7">
    <location>
        <begin position="151"/>
        <end position="169"/>
    </location>
</feature>
<feature type="transmembrane region" description="Helical" evidence="7">
    <location>
        <begin position="405"/>
        <end position="426"/>
    </location>
</feature>
<feature type="region of interest" description="Disordered" evidence="6">
    <location>
        <begin position="495"/>
        <end position="515"/>
    </location>
</feature>
<protein>
    <submittedName>
        <fullName evidence="8">Affinity nitrate transporter 2.3</fullName>
    </submittedName>
</protein>